<evidence type="ECO:0000256" key="17">
    <source>
        <dbReference type="ARBA" id="ARBA00022786"/>
    </source>
</evidence>
<dbReference type="GO" id="GO:0061630">
    <property type="term" value="F:ubiquitin protein ligase activity"/>
    <property type="evidence" value="ECO:0007669"/>
    <property type="project" value="UniProtKB-UniRule"/>
</dbReference>
<evidence type="ECO:0000256" key="33">
    <source>
        <dbReference type="SAM" id="Phobius"/>
    </source>
</evidence>
<keyword evidence="11 33" id="KW-0812">Transmembrane</keyword>
<dbReference type="eggNOG" id="KOG0289">
    <property type="taxonomic scope" value="Eukaryota"/>
</dbReference>
<feature type="region of interest" description="Disordered" evidence="32">
    <location>
        <begin position="552"/>
        <end position="584"/>
    </location>
</feature>
<dbReference type="InterPro" id="IPR036322">
    <property type="entry name" value="WD40_repeat_dom_sf"/>
</dbReference>
<keyword evidence="19" id="KW-0862">Zinc</keyword>
<dbReference type="RefSeq" id="XP_003854891.1">
    <property type="nucleotide sequence ID" value="XM_003854843.1"/>
</dbReference>
<keyword evidence="7" id="KW-0444">Lipid biosynthesis</keyword>
<dbReference type="GO" id="GO:0006633">
    <property type="term" value="P:fatty acid biosynthetic process"/>
    <property type="evidence" value="ECO:0007669"/>
    <property type="project" value="UniProtKB-UniPathway"/>
</dbReference>
<dbReference type="PROSITE" id="PS00518">
    <property type="entry name" value="ZF_RING_1"/>
    <property type="match status" value="1"/>
</dbReference>
<comment type="pathway">
    <text evidence="3 30">Protein modification; protein ubiquitination.</text>
</comment>
<keyword evidence="16" id="KW-0863">Zinc-finger</keyword>
<dbReference type="PANTHER" id="PTHR43995">
    <property type="entry name" value="PRE-MRNA-PROCESSING FACTOR 19"/>
    <property type="match status" value="1"/>
</dbReference>
<keyword evidence="31" id="KW-0175">Coiled coil</keyword>
<keyword evidence="28 30" id="KW-0539">Nucleus</keyword>
<evidence type="ECO:0000256" key="6">
    <source>
        <dbReference type="ARBA" id="ARBA00007811"/>
    </source>
</evidence>
<feature type="transmembrane region" description="Helical" evidence="33">
    <location>
        <begin position="1207"/>
        <end position="1229"/>
    </location>
</feature>
<protein>
    <recommendedName>
        <fullName evidence="30">Pre-mRNA-processing factor 19</fullName>
        <ecNumber evidence="30">2.3.2.27</ecNumber>
    </recommendedName>
</protein>
<evidence type="ECO:0000256" key="15">
    <source>
        <dbReference type="ARBA" id="ARBA00022763"/>
    </source>
</evidence>
<dbReference type="InterPro" id="IPR003613">
    <property type="entry name" value="Ubox_domain"/>
</dbReference>
<evidence type="ECO:0000256" key="8">
    <source>
        <dbReference type="ARBA" id="ARBA00022574"/>
    </source>
</evidence>
<organism evidence="35 36">
    <name type="scientific">Zymoseptoria tritici (strain CBS 115943 / IPO323)</name>
    <name type="common">Speckled leaf blotch fungus</name>
    <name type="synonym">Septoria tritici</name>
    <dbReference type="NCBI Taxonomy" id="336722"/>
    <lineage>
        <taxon>Eukaryota</taxon>
        <taxon>Fungi</taxon>
        <taxon>Dikarya</taxon>
        <taxon>Ascomycota</taxon>
        <taxon>Pezizomycotina</taxon>
        <taxon>Dothideomycetes</taxon>
        <taxon>Dothideomycetidae</taxon>
        <taxon>Mycosphaerellales</taxon>
        <taxon>Mycosphaerellaceae</taxon>
        <taxon>Zymoseptoria</taxon>
    </lineage>
</organism>
<evidence type="ECO:0000256" key="30">
    <source>
        <dbReference type="RuleBase" id="RU367101"/>
    </source>
</evidence>
<dbReference type="InterPro" id="IPR038959">
    <property type="entry name" value="Prp19"/>
</dbReference>
<dbReference type="OMA" id="FISARPL"/>
<keyword evidence="23 33" id="KW-0472">Membrane</keyword>
<evidence type="ECO:0000256" key="2">
    <source>
        <dbReference type="ARBA" id="ARBA00004141"/>
    </source>
</evidence>
<dbReference type="InterPro" id="IPR013083">
    <property type="entry name" value="Znf_RING/FYVE/PHD"/>
</dbReference>
<comment type="similarity">
    <text evidence="6">Belongs to the very long-chain fatty acids dehydratase HACD family.</text>
</comment>
<feature type="region of interest" description="Disordered" evidence="32">
    <location>
        <begin position="624"/>
        <end position="662"/>
    </location>
</feature>
<keyword evidence="9 30" id="KW-0507">mRNA processing</keyword>
<feature type="region of interest" description="Disordered" evidence="32">
    <location>
        <begin position="487"/>
        <end position="524"/>
    </location>
</feature>
<dbReference type="GO" id="GO:0071006">
    <property type="term" value="C:U2-type catalytic step 1 spliceosome"/>
    <property type="evidence" value="ECO:0007669"/>
    <property type="project" value="TreeGrafter"/>
</dbReference>
<dbReference type="AlphaFoldDB" id="F9X4B3"/>
<evidence type="ECO:0000256" key="9">
    <source>
        <dbReference type="ARBA" id="ARBA00022664"/>
    </source>
</evidence>
<dbReference type="PANTHER" id="PTHR43995:SF1">
    <property type="entry name" value="PRE-MRNA-PROCESSING FACTOR 19"/>
    <property type="match status" value="1"/>
</dbReference>
<evidence type="ECO:0000256" key="5">
    <source>
        <dbReference type="ARBA" id="ARBA00006388"/>
    </source>
</evidence>
<proteinExistence type="inferred from homology"/>
<evidence type="ECO:0000256" key="13">
    <source>
        <dbReference type="ARBA" id="ARBA00022728"/>
    </source>
</evidence>
<dbReference type="InterPro" id="IPR013915">
    <property type="entry name" value="Prp19_cc"/>
</dbReference>
<dbReference type="GO" id="GO:0000398">
    <property type="term" value="P:mRNA splicing, via spliceosome"/>
    <property type="evidence" value="ECO:0007669"/>
    <property type="project" value="InterPro"/>
</dbReference>
<sequence length="1243" mass="135145">MLCAISGEAPQNPVASRKSGNVFERRLIEAYISEHGSDPVNGEELSNDDLIDLKQARLVKPRPPTLTSIPALLSTFQNEWDALILETYQLKQQLAETRQELSTSLYYNDSAQRVIARLQKERDEARDALSRVSVTANSNGTSNGDAMQVDGQPLSEKAIAKITDTQERLSKTRRKRPVPEDWATADTIQTYDIRSTVDTQFTGAKTLAPDQTGAQFLCGDSDGTTGIYDASQGAFTTRSNVGAGAILGGAWCNDKQVISTSTGTVVVTQEGAVQGKFQQHAGEATAVATHPSGDILVSVGYDKSYILYDVSTMQVLTQVYGDIELTTAAFHPDGHLLAVGGADGSVRLYDVKASQLAHTFPAPSATTPIIALTFSENGTWLASANQGQNVVTVWDLRKLNALKTIDIGTAVTGIAWDYTGQFLAACGPGGVVVAQYSKSSKAWTEPLRKAINAADVKWGPKASSLVALTARSSSDNDVSDRCERIGNKVRQSEVRHSPPTHLSQLAAENTPSPHSTTNLRTLDTTGHHPRARFCHAALQTDTCLIENMDDGHASGSSGSCPFFRPRRTSTKRNYSEMTDRSSSPDTLFVRDSHHHRANPHHNGLALPSLHTRFPGDGLDYRRPVMSGGDAGSAGAGSSSNMAIDLTEDDGNEQENVRNTSAEAAREVGITRHGRTGLGGALYGDTYHDASTRTPGLSISSYLTRQREQRDREREHPRFSVLRHLTRQPSADMDDVEITNMRPRRRSPPAITRGSSPGAAPAQVTATAFPPGRAEPIDLTSDNEDDVVLVDTRTRQGDNLARPGATAGVGTRSVADQRSTINDLLNGGTRLLDRMQRYGHAFTGLGELPPPAARPNYGPNPNRVPRVAHFHPLVGQAQTVMMDYAMPGFDLGYAGANRPPTPKYEPPEKAAPGFTRSPGEDEEIVCPNCGDELAMGEEDIKQQVWVIKKCGHAYCGICAQNRTKSAAKRGKGKQKAVDTCSTSSEVLPLPFKKCVVDDCAAPAADSQQLPKGQATRSAKKSSPAKTGYLILYNALSAVLWAVVLTRTLQTTATKGYKSTYLEVGEWTKWTQTLAGLEVLHAATGKDYTCNSFSTHTCPTRLVRAPLLTTLMQVASRYLLVWLIVEPFPHTTALSSPAYSSMLVAWSVTEVIRYSYFAVTLTTGGVPGWMLWLRYNTFFVLYPLGIGSECWLVWRALNPARAYNPLFEWALKAILLIYVPGSYVLFTHMMAQRRKVMRAEKTKTK</sequence>
<dbReference type="PROSITE" id="PS50082">
    <property type="entry name" value="WD_REPEATS_2"/>
    <property type="match status" value="2"/>
</dbReference>
<dbReference type="Pfam" id="PF04387">
    <property type="entry name" value="PTPLA"/>
    <property type="match status" value="1"/>
</dbReference>
<dbReference type="PROSITE" id="PS51698">
    <property type="entry name" value="U_BOX"/>
    <property type="match status" value="1"/>
</dbReference>
<evidence type="ECO:0000256" key="25">
    <source>
        <dbReference type="ARBA" id="ARBA00023187"/>
    </source>
</evidence>
<evidence type="ECO:0000256" key="32">
    <source>
        <dbReference type="SAM" id="MobiDB-lite"/>
    </source>
</evidence>
<dbReference type="SMART" id="SM00320">
    <property type="entry name" value="WD40"/>
    <property type="match status" value="5"/>
</dbReference>
<dbReference type="GO" id="GO:0016829">
    <property type="term" value="F:lyase activity"/>
    <property type="evidence" value="ECO:0007669"/>
    <property type="project" value="UniProtKB-KW"/>
</dbReference>
<comment type="subunit">
    <text evidence="30">Homotetramer.</text>
</comment>
<keyword evidence="26 30" id="KW-0234">DNA repair</keyword>
<evidence type="ECO:0000256" key="10">
    <source>
        <dbReference type="ARBA" id="ARBA00022679"/>
    </source>
</evidence>
<dbReference type="SUPFAM" id="SSF50978">
    <property type="entry name" value="WD40 repeat-like"/>
    <property type="match status" value="1"/>
</dbReference>
<dbReference type="Pfam" id="PF08606">
    <property type="entry name" value="Prp19"/>
    <property type="match status" value="1"/>
</dbReference>
<comment type="function">
    <text evidence="30">Ubiquitin-protein ligase which is mainly involved pre-mRNA splicing and DNA repair. Required for pre-mRNA splicing as component of the spliceosome.</text>
</comment>
<keyword evidence="36" id="KW-1185">Reference proteome</keyword>
<keyword evidence="24" id="KW-0275">Fatty acid biosynthesis</keyword>
<evidence type="ECO:0000256" key="4">
    <source>
        <dbReference type="ARBA" id="ARBA00005194"/>
    </source>
</evidence>
<evidence type="ECO:0000256" key="28">
    <source>
        <dbReference type="ARBA" id="ARBA00023242"/>
    </source>
</evidence>
<dbReference type="Pfam" id="PF12894">
    <property type="entry name" value="ANAPC4_WD40"/>
    <property type="match status" value="1"/>
</dbReference>
<evidence type="ECO:0000259" key="34">
    <source>
        <dbReference type="PROSITE" id="PS51698"/>
    </source>
</evidence>
<dbReference type="UniPathway" id="UPA00143"/>
<evidence type="ECO:0000256" key="1">
    <source>
        <dbReference type="ARBA" id="ARBA00004123"/>
    </source>
</evidence>
<comment type="subcellular location">
    <subcellularLocation>
        <location evidence="2">Membrane</location>
        <topology evidence="2">Multi-pass membrane protein</topology>
    </subcellularLocation>
    <subcellularLocation>
        <location evidence="1 30">Nucleus</location>
    </subcellularLocation>
</comment>
<dbReference type="InterPro" id="IPR007482">
    <property type="entry name" value="Tyr_Pase-like_PTPLA"/>
</dbReference>
<dbReference type="GeneID" id="13403562"/>
<dbReference type="CDD" id="cd16656">
    <property type="entry name" value="RING-Ubox_PRP19"/>
    <property type="match status" value="1"/>
</dbReference>
<feature type="compositionally biased region" description="Polar residues" evidence="32">
    <location>
        <begin position="500"/>
        <end position="524"/>
    </location>
</feature>
<evidence type="ECO:0000256" key="22">
    <source>
        <dbReference type="ARBA" id="ARBA00023110"/>
    </source>
</evidence>
<evidence type="ECO:0000256" key="7">
    <source>
        <dbReference type="ARBA" id="ARBA00022516"/>
    </source>
</evidence>
<dbReference type="OrthoDB" id="687049at2759"/>
<feature type="domain" description="U-box" evidence="34">
    <location>
        <begin position="1"/>
        <end position="70"/>
    </location>
</feature>
<keyword evidence="20 33" id="KW-1133">Transmembrane helix</keyword>
<evidence type="ECO:0000256" key="27">
    <source>
        <dbReference type="ARBA" id="ARBA00023239"/>
    </source>
</evidence>
<keyword evidence="12" id="KW-0479">Metal-binding</keyword>
<dbReference type="GO" id="GO:0005737">
    <property type="term" value="C:cytoplasm"/>
    <property type="evidence" value="ECO:0007669"/>
    <property type="project" value="TreeGrafter"/>
</dbReference>
<evidence type="ECO:0000256" key="21">
    <source>
        <dbReference type="ARBA" id="ARBA00023098"/>
    </source>
</evidence>
<keyword evidence="15 30" id="KW-0227">DNA damage</keyword>
<evidence type="ECO:0000256" key="20">
    <source>
        <dbReference type="ARBA" id="ARBA00022989"/>
    </source>
</evidence>
<dbReference type="UniPathway" id="UPA00094"/>
<evidence type="ECO:0000256" key="29">
    <source>
        <dbReference type="PROSITE-ProRule" id="PRU00221"/>
    </source>
</evidence>
<keyword evidence="17 30" id="KW-0833">Ubl conjugation pathway</keyword>
<keyword evidence="13 30" id="KW-0747">Spliceosome</keyword>
<dbReference type="EC" id="2.3.2.27" evidence="30"/>
<dbReference type="eggNOG" id="KOG3187">
    <property type="taxonomic scope" value="Eukaryota"/>
</dbReference>
<evidence type="ECO:0000313" key="36">
    <source>
        <dbReference type="Proteomes" id="UP000008062"/>
    </source>
</evidence>
<feature type="transmembrane region" description="Helical" evidence="33">
    <location>
        <begin position="1028"/>
        <end position="1047"/>
    </location>
</feature>
<name>F9X4B3_ZYMTI</name>
<dbReference type="Proteomes" id="UP000008062">
    <property type="component" value="Chromosome 2"/>
</dbReference>
<evidence type="ECO:0000256" key="24">
    <source>
        <dbReference type="ARBA" id="ARBA00023160"/>
    </source>
</evidence>
<dbReference type="GO" id="GO:0006281">
    <property type="term" value="P:DNA repair"/>
    <property type="evidence" value="ECO:0007669"/>
    <property type="project" value="UniProtKB-KW"/>
</dbReference>
<dbReference type="GO" id="GO:0003755">
    <property type="term" value="F:peptidyl-prolyl cis-trans isomerase activity"/>
    <property type="evidence" value="ECO:0007669"/>
    <property type="project" value="UniProtKB-KW"/>
</dbReference>
<evidence type="ECO:0000256" key="18">
    <source>
        <dbReference type="ARBA" id="ARBA00022832"/>
    </source>
</evidence>
<accession>F9X4B3</accession>
<dbReference type="GO" id="GO:0070534">
    <property type="term" value="P:protein K63-linked ubiquitination"/>
    <property type="evidence" value="ECO:0007669"/>
    <property type="project" value="UniProtKB-UniRule"/>
</dbReference>
<evidence type="ECO:0000256" key="3">
    <source>
        <dbReference type="ARBA" id="ARBA00004906"/>
    </source>
</evidence>
<evidence type="ECO:0000256" key="11">
    <source>
        <dbReference type="ARBA" id="ARBA00022692"/>
    </source>
</evidence>
<dbReference type="STRING" id="336722.F9X4B3"/>
<dbReference type="InterPro" id="IPR015943">
    <property type="entry name" value="WD40/YVTN_repeat-like_dom_sf"/>
</dbReference>
<feature type="repeat" description="WD" evidence="29">
    <location>
        <begin position="325"/>
        <end position="359"/>
    </location>
</feature>
<comment type="catalytic activity">
    <reaction evidence="30">
        <text>S-ubiquitinyl-[E2 ubiquitin-conjugating enzyme]-L-cysteine + [acceptor protein]-L-lysine = [E2 ubiquitin-conjugating enzyme]-L-cysteine + N(6)-ubiquitinyl-[acceptor protein]-L-lysine.</text>
        <dbReference type="EC" id="2.3.2.27"/>
    </reaction>
</comment>
<dbReference type="SMART" id="SM00504">
    <property type="entry name" value="Ubox"/>
    <property type="match status" value="1"/>
</dbReference>
<evidence type="ECO:0000256" key="23">
    <source>
        <dbReference type="ARBA" id="ARBA00023136"/>
    </source>
</evidence>
<feature type="transmembrane region" description="Helical" evidence="33">
    <location>
        <begin position="1149"/>
        <end position="1170"/>
    </location>
</feature>
<dbReference type="HOGENOM" id="CLU_287434_0_0_1"/>
<evidence type="ECO:0000256" key="16">
    <source>
        <dbReference type="ARBA" id="ARBA00022771"/>
    </source>
</evidence>
<evidence type="ECO:0000256" key="14">
    <source>
        <dbReference type="ARBA" id="ARBA00022737"/>
    </source>
</evidence>
<dbReference type="InParanoid" id="F9X4B3"/>
<evidence type="ECO:0000256" key="26">
    <source>
        <dbReference type="ARBA" id="ARBA00023204"/>
    </source>
</evidence>
<keyword evidence="14" id="KW-0677">Repeat</keyword>
<evidence type="ECO:0000256" key="19">
    <source>
        <dbReference type="ARBA" id="ARBA00022833"/>
    </source>
</evidence>
<keyword evidence="8 29" id="KW-0853">WD repeat</keyword>
<comment type="pathway">
    <text evidence="4">Lipid metabolism; fatty acid biosynthesis.</text>
</comment>
<dbReference type="GO" id="GO:0000974">
    <property type="term" value="C:Prp19 complex"/>
    <property type="evidence" value="ECO:0007669"/>
    <property type="project" value="UniProtKB-UniRule"/>
</dbReference>
<feature type="compositionally biased region" description="Basic and acidic residues" evidence="32">
    <location>
        <begin position="487"/>
        <end position="496"/>
    </location>
</feature>
<evidence type="ECO:0000313" key="35">
    <source>
        <dbReference type="EMBL" id="EGP89867.1"/>
    </source>
</evidence>
<keyword evidence="18" id="KW-0276">Fatty acid metabolism</keyword>
<dbReference type="Gene3D" id="2.130.10.10">
    <property type="entry name" value="YVTN repeat-like/Quinoprotein amine dehydrogenase"/>
    <property type="match status" value="1"/>
</dbReference>
<dbReference type="GO" id="GO:0008270">
    <property type="term" value="F:zinc ion binding"/>
    <property type="evidence" value="ECO:0007669"/>
    <property type="project" value="UniProtKB-KW"/>
</dbReference>
<keyword evidence="22" id="KW-0697">Rotamase</keyword>
<reference evidence="35 36" key="1">
    <citation type="journal article" date="2011" name="PLoS Genet.">
        <title>Finished genome of the fungal wheat pathogen Mycosphaerella graminicola reveals dispensome structure, chromosome plasticity, and stealth pathogenesis.</title>
        <authorList>
            <person name="Goodwin S.B."/>
            <person name="Ben M'barek S."/>
            <person name="Dhillon B."/>
            <person name="Wittenberg A.H.J."/>
            <person name="Crane C.F."/>
            <person name="Hane J.K."/>
            <person name="Foster A.J."/>
            <person name="Van der Lee T.A.J."/>
            <person name="Grimwood J."/>
            <person name="Aerts A."/>
            <person name="Antoniw J."/>
            <person name="Bailey A."/>
            <person name="Bluhm B."/>
            <person name="Bowler J."/>
            <person name="Bristow J."/>
            <person name="van der Burgt A."/>
            <person name="Canto-Canche B."/>
            <person name="Churchill A.C.L."/>
            <person name="Conde-Ferraez L."/>
            <person name="Cools H.J."/>
            <person name="Coutinho P.M."/>
            <person name="Csukai M."/>
            <person name="Dehal P."/>
            <person name="De Wit P."/>
            <person name="Donzelli B."/>
            <person name="van de Geest H.C."/>
            <person name="van Ham R.C.H.J."/>
            <person name="Hammond-Kosack K.E."/>
            <person name="Henrissat B."/>
            <person name="Kilian A."/>
            <person name="Kobayashi A.K."/>
            <person name="Koopmann E."/>
            <person name="Kourmpetis Y."/>
            <person name="Kuzniar A."/>
            <person name="Lindquist E."/>
            <person name="Lombard V."/>
            <person name="Maliepaard C."/>
            <person name="Martins N."/>
            <person name="Mehrabi R."/>
            <person name="Nap J.P.H."/>
            <person name="Ponomarenko A."/>
            <person name="Rudd J.J."/>
            <person name="Salamov A."/>
            <person name="Schmutz J."/>
            <person name="Schouten H.J."/>
            <person name="Shapiro H."/>
            <person name="Stergiopoulos I."/>
            <person name="Torriani S.F.F."/>
            <person name="Tu H."/>
            <person name="de Vries R.P."/>
            <person name="Waalwijk C."/>
            <person name="Ware S.B."/>
            <person name="Wiebenga A."/>
            <person name="Zwiers L.-H."/>
            <person name="Oliver R.P."/>
            <person name="Grigoriev I.V."/>
            <person name="Kema G.H.J."/>
        </authorList>
    </citation>
    <scope>NUCLEOTIDE SEQUENCE [LARGE SCALE GENOMIC DNA]</scope>
    <source>
        <strain evidence="36">CBS 115943 / IPO323</strain>
    </source>
</reference>
<dbReference type="SUPFAM" id="SSF57850">
    <property type="entry name" value="RING/U-box"/>
    <property type="match status" value="1"/>
</dbReference>
<feature type="repeat" description="WD" evidence="29">
    <location>
        <begin position="277"/>
        <end position="318"/>
    </location>
</feature>
<keyword evidence="21" id="KW-0443">Lipid metabolism</keyword>
<dbReference type="Gene3D" id="3.30.40.10">
    <property type="entry name" value="Zinc/RING finger domain, C3HC4 (zinc finger)"/>
    <property type="match status" value="1"/>
</dbReference>
<dbReference type="InterPro" id="IPR017907">
    <property type="entry name" value="Znf_RING_CS"/>
</dbReference>
<keyword evidence="22" id="KW-0413">Isomerase</keyword>
<keyword evidence="25 30" id="KW-0508">mRNA splicing</keyword>
<keyword evidence="10 30" id="KW-0808">Transferase</keyword>
<dbReference type="FunFam" id="3.30.40.10:FF:000027">
    <property type="entry name" value="Pre-mRNA-processing factor 19, putative"/>
    <property type="match status" value="1"/>
</dbReference>
<feature type="region of interest" description="Disordered" evidence="32">
    <location>
        <begin position="741"/>
        <end position="763"/>
    </location>
</feature>
<dbReference type="GO" id="GO:0016020">
    <property type="term" value="C:membrane"/>
    <property type="evidence" value="ECO:0007669"/>
    <property type="project" value="UniProtKB-SubCell"/>
</dbReference>
<evidence type="ECO:0000256" key="31">
    <source>
        <dbReference type="SAM" id="Coils"/>
    </source>
</evidence>
<gene>
    <name evidence="35" type="ORF">MYCGRDRAFT_107996</name>
</gene>
<dbReference type="InterPro" id="IPR024977">
    <property type="entry name" value="Apc4-like_WD40_dom"/>
</dbReference>
<dbReference type="InterPro" id="IPR055340">
    <property type="entry name" value="RING-Ubox_PRP19"/>
</dbReference>
<evidence type="ECO:0000256" key="12">
    <source>
        <dbReference type="ARBA" id="ARBA00022723"/>
    </source>
</evidence>
<comment type="similarity">
    <text evidence="5 30">Belongs to the WD repeat PRP19 family.</text>
</comment>
<dbReference type="KEGG" id="ztr:MYCGRDRAFT_107996"/>
<feature type="coiled-coil region" evidence="31">
    <location>
        <begin position="108"/>
        <end position="135"/>
    </location>
</feature>
<keyword evidence="27" id="KW-0456">Lyase</keyword>
<dbReference type="InterPro" id="IPR001680">
    <property type="entry name" value="WD40_rpt"/>
</dbReference>
<dbReference type="EMBL" id="CM001197">
    <property type="protein sequence ID" value="EGP89867.1"/>
    <property type="molecule type" value="Genomic_DNA"/>
</dbReference>
<dbReference type="Pfam" id="PF00400">
    <property type="entry name" value="WD40"/>
    <property type="match status" value="1"/>
</dbReference>